<proteinExistence type="predicted"/>
<dbReference type="PROSITE" id="PS50002">
    <property type="entry name" value="SH3"/>
    <property type="match status" value="1"/>
</dbReference>
<dbReference type="SMART" id="SM00454">
    <property type="entry name" value="SAM"/>
    <property type="match status" value="1"/>
</dbReference>
<dbReference type="Pfam" id="PF12485">
    <property type="entry name" value="SPIDER"/>
    <property type="match status" value="1"/>
</dbReference>
<feature type="domain" description="SH3" evidence="5">
    <location>
        <begin position="460"/>
        <end position="521"/>
    </location>
</feature>
<dbReference type="InterPro" id="IPR001452">
    <property type="entry name" value="SH3_domain"/>
</dbReference>
<dbReference type="InterPro" id="IPR036028">
    <property type="entry name" value="SH3-like_dom_sf"/>
</dbReference>
<feature type="compositionally biased region" description="Low complexity" evidence="4">
    <location>
        <begin position="30"/>
        <end position="49"/>
    </location>
</feature>
<dbReference type="InterPro" id="IPR001660">
    <property type="entry name" value="SAM"/>
</dbReference>
<dbReference type="PROSITE" id="PS50105">
    <property type="entry name" value="SAM_DOMAIN"/>
    <property type="match status" value="1"/>
</dbReference>
<feature type="compositionally biased region" description="Basic and acidic residues" evidence="4">
    <location>
        <begin position="340"/>
        <end position="355"/>
    </location>
</feature>
<dbReference type="InterPro" id="IPR013761">
    <property type="entry name" value="SAM/pointed_sf"/>
</dbReference>
<keyword evidence="8" id="KW-1185">Reference proteome</keyword>
<feature type="compositionally biased region" description="Polar residues" evidence="4">
    <location>
        <begin position="417"/>
        <end position="428"/>
    </location>
</feature>
<feature type="compositionally biased region" description="Polar residues" evidence="4">
    <location>
        <begin position="321"/>
        <end position="338"/>
    </location>
</feature>
<dbReference type="InterPro" id="IPR021090">
    <property type="entry name" value="SPIDER"/>
</dbReference>
<feature type="compositionally biased region" description="Acidic residues" evidence="4">
    <location>
        <begin position="399"/>
        <end position="410"/>
    </location>
</feature>
<dbReference type="SUPFAM" id="SSF50044">
    <property type="entry name" value="SH3-domain"/>
    <property type="match status" value="1"/>
</dbReference>
<evidence type="ECO:0000259" key="6">
    <source>
        <dbReference type="PROSITE" id="PS50105"/>
    </source>
</evidence>
<dbReference type="PANTHER" id="PTHR12301">
    <property type="entry name" value="SAM-DOMAIN, SH3 AND NUCLEAR LOCALIZATION SIGNALS PROTEIN RELATED"/>
    <property type="match status" value="1"/>
</dbReference>
<feature type="region of interest" description="Disordered" evidence="4">
    <location>
        <begin position="609"/>
        <end position="657"/>
    </location>
</feature>
<gene>
    <name evidence="7" type="ORF">KC01_LOCUS3110</name>
</gene>
<feature type="region of interest" description="Disordered" evidence="4">
    <location>
        <begin position="134"/>
        <end position="204"/>
    </location>
</feature>
<dbReference type="PANTHER" id="PTHR12301:SF4">
    <property type="entry name" value="SAM DOMAIN-CONTAINING PROTEIN SAMSN-1"/>
    <property type="match status" value="1"/>
</dbReference>
<dbReference type="Pfam" id="PF07653">
    <property type="entry name" value="SH3_2"/>
    <property type="match status" value="1"/>
</dbReference>
<feature type="compositionally biased region" description="Basic residues" evidence="4">
    <location>
        <begin position="141"/>
        <end position="152"/>
    </location>
</feature>
<evidence type="ECO:0000256" key="4">
    <source>
        <dbReference type="SAM" id="MobiDB-lite"/>
    </source>
</evidence>
<organism evidence="7 8">
    <name type="scientific">Knipowitschia caucasica</name>
    <name type="common">Caucasian dwarf goby</name>
    <name type="synonym">Pomatoschistus caucasicus</name>
    <dbReference type="NCBI Taxonomy" id="637954"/>
    <lineage>
        <taxon>Eukaryota</taxon>
        <taxon>Metazoa</taxon>
        <taxon>Chordata</taxon>
        <taxon>Craniata</taxon>
        <taxon>Vertebrata</taxon>
        <taxon>Euteleostomi</taxon>
        <taxon>Actinopterygii</taxon>
        <taxon>Neopterygii</taxon>
        <taxon>Teleostei</taxon>
        <taxon>Neoteleostei</taxon>
        <taxon>Acanthomorphata</taxon>
        <taxon>Gobiaria</taxon>
        <taxon>Gobiiformes</taxon>
        <taxon>Gobioidei</taxon>
        <taxon>Gobiidae</taxon>
        <taxon>Gobiinae</taxon>
        <taxon>Knipowitschia</taxon>
    </lineage>
</organism>
<feature type="domain" description="SAM" evidence="6">
    <location>
        <begin position="543"/>
        <end position="607"/>
    </location>
</feature>
<feature type="region of interest" description="Disordered" evidence="4">
    <location>
        <begin position="289"/>
        <end position="376"/>
    </location>
</feature>
<feature type="region of interest" description="Disordered" evidence="4">
    <location>
        <begin position="225"/>
        <end position="264"/>
    </location>
</feature>
<dbReference type="Proteomes" id="UP001497482">
    <property type="component" value="Chromosome 10"/>
</dbReference>
<dbReference type="EMBL" id="OZ035832">
    <property type="protein sequence ID" value="CAL1570903.1"/>
    <property type="molecule type" value="Genomic_DNA"/>
</dbReference>
<evidence type="ECO:0008006" key="9">
    <source>
        <dbReference type="Google" id="ProtNLM"/>
    </source>
</evidence>
<feature type="compositionally biased region" description="Basic residues" evidence="4">
    <location>
        <begin position="167"/>
        <end position="179"/>
    </location>
</feature>
<keyword evidence="2" id="KW-0597">Phosphoprotein</keyword>
<accession>A0AAV2J1Y2</accession>
<evidence type="ECO:0000259" key="5">
    <source>
        <dbReference type="PROSITE" id="PS50002"/>
    </source>
</evidence>
<evidence type="ECO:0000256" key="2">
    <source>
        <dbReference type="ARBA" id="ARBA00022553"/>
    </source>
</evidence>
<feature type="region of interest" description="Disordered" evidence="4">
    <location>
        <begin position="388"/>
        <end position="428"/>
    </location>
</feature>
<dbReference type="CDD" id="cd11822">
    <property type="entry name" value="SH3_SASH_like"/>
    <property type="match status" value="1"/>
</dbReference>
<dbReference type="SMART" id="SM00326">
    <property type="entry name" value="SH3"/>
    <property type="match status" value="1"/>
</dbReference>
<keyword evidence="1 3" id="KW-0728">SH3 domain</keyword>
<dbReference type="Pfam" id="PF00536">
    <property type="entry name" value="SAM_1"/>
    <property type="match status" value="1"/>
</dbReference>
<reference evidence="7 8" key="1">
    <citation type="submission" date="2024-04" db="EMBL/GenBank/DDBJ databases">
        <authorList>
            <person name="Waldvogel A.-M."/>
            <person name="Schoenle A."/>
        </authorList>
    </citation>
    <scope>NUCLEOTIDE SEQUENCE [LARGE SCALE GENOMIC DNA]</scope>
</reference>
<evidence type="ECO:0000313" key="7">
    <source>
        <dbReference type="EMBL" id="CAL1570903.1"/>
    </source>
</evidence>
<dbReference type="InterPro" id="IPR051725">
    <property type="entry name" value="SAM-SH3_domain_protein"/>
</dbReference>
<dbReference type="AlphaFoldDB" id="A0AAV2J1Y2"/>
<feature type="compositionally biased region" description="Basic and acidic residues" evidence="4">
    <location>
        <begin position="616"/>
        <end position="631"/>
    </location>
</feature>
<feature type="compositionally biased region" description="Polar residues" evidence="4">
    <location>
        <begin position="63"/>
        <end position="73"/>
    </location>
</feature>
<dbReference type="SUPFAM" id="SSF47769">
    <property type="entry name" value="SAM/Pointed domain"/>
    <property type="match status" value="1"/>
</dbReference>
<evidence type="ECO:0000256" key="3">
    <source>
        <dbReference type="PROSITE-ProRule" id="PRU00192"/>
    </source>
</evidence>
<dbReference type="Gene3D" id="1.10.150.50">
    <property type="entry name" value="Transcription Factor, Ets-1"/>
    <property type="match status" value="1"/>
</dbReference>
<name>A0AAV2J1Y2_KNICA</name>
<feature type="region of interest" description="Disordered" evidence="4">
    <location>
        <begin position="20"/>
        <end position="100"/>
    </location>
</feature>
<evidence type="ECO:0000256" key="1">
    <source>
        <dbReference type="ARBA" id="ARBA00022443"/>
    </source>
</evidence>
<sequence length="657" mass="72482">MNLFCFSLEGSMDSLYEAVQNSEDPPRPVPSRASSRPCSRSVSRSGSPALLLDDNKKWRGSGKSISMDLNQTSTNTNKKKRRTHISKSASDNEALDSPSCNNAAVWQPARSQEDLSHIPHLHHQNEEMKGIKHRTENKGGKGTHHSGPKKKEKPPLSQGNGHDSKNNIKRGQKSGKKPVAKSVKDGAKKPPHSRGKSPAGVMSPLAGNYLDVQYRCDRRPYMDKCSTLPTPDNYAPGRGMEKVSLPGGATPTHAHRWSNPGEGSPLWGSVPHTCHRPLTEYHTLQQDFTVKDWDGGQQSAGPPPDSSLKQNMKPQAPAKVSRSTSNVELSQPNRSTSFGRFDKHHSTSKSEEHGPDGVIEESEVSDQNKSAGIGKKIKGISLTMRKRMGKKHNKLFSEETGDDTDREAEADSGTPVEKNSSARSLESLHSAQSCSSGVSESLAAARVSLKLDVDGSYRGQFCGRARVHTDFVPSPYDTDSLKLKAGDIINIISKPPMGIWTGILNNKVGNFKFIYVDVLVEKEEEKEEEETPVIRQQKLCKRTRPKTLLELLERLRLEEYASALLLNGYQTVEDLRHLQEKHLIELNVKDPEHRLKLLAAADLHYTEDDVADTEEEKSSHGQQEEDSDCPRDSGCFIPSECSDSKDDTEALPEAVSS</sequence>
<protein>
    <recommendedName>
        <fullName evidence="9">SAM domain, SH3 domain and nuclear localisation signals 1a</fullName>
    </recommendedName>
</protein>
<dbReference type="Gene3D" id="2.30.30.40">
    <property type="entry name" value="SH3 Domains"/>
    <property type="match status" value="1"/>
</dbReference>
<evidence type="ECO:0000313" key="8">
    <source>
        <dbReference type="Proteomes" id="UP001497482"/>
    </source>
</evidence>